<dbReference type="EMBL" id="JXLU01000031">
    <property type="protein sequence ID" value="KIO73540.1"/>
    <property type="molecule type" value="Genomic_DNA"/>
</dbReference>
<reference evidence="2 3" key="1">
    <citation type="submission" date="2015-01" db="EMBL/GenBank/DDBJ databases">
        <title>Draft Genome Sequences of Four Bacillus thermoamylovorans Strains, Isolated From Food Products.</title>
        <authorList>
            <person name="Krawcyk A.O."/>
            <person name="Berendsen E.M."/>
            <person name="Eijlander R.T."/>
            <person name="de Jong A."/>
            <person name="Wells-Bennik M."/>
            <person name="Kuipers O.P."/>
        </authorList>
    </citation>
    <scope>NUCLEOTIDE SEQUENCE [LARGE SCALE GENOMIC DNA]</scope>
    <source>
        <strain evidence="2 3">B4167</strain>
    </source>
</reference>
<dbReference type="PANTHER" id="PTHR45036">
    <property type="entry name" value="METHYLTRANSFERASE LIKE 7B"/>
    <property type="match status" value="1"/>
</dbReference>
<dbReference type="GO" id="GO:0032259">
    <property type="term" value="P:methylation"/>
    <property type="evidence" value="ECO:0007669"/>
    <property type="project" value="UniProtKB-KW"/>
</dbReference>
<dbReference type="KEGG" id="bthv:CQJ30_10815"/>
<accession>A0A0D0GBH7</accession>
<dbReference type="InterPro" id="IPR013216">
    <property type="entry name" value="Methyltransf_11"/>
</dbReference>
<keyword evidence="2" id="KW-0489">Methyltransferase</keyword>
<comment type="caution">
    <text evidence="2">The sequence shown here is derived from an EMBL/GenBank/DDBJ whole genome shotgun (WGS) entry which is preliminary data.</text>
</comment>
<name>A0A0D0GBH7_9BACI</name>
<dbReference type="PANTHER" id="PTHR45036:SF1">
    <property type="entry name" value="METHYLTRANSFERASE LIKE 7A"/>
    <property type="match status" value="1"/>
</dbReference>
<dbReference type="InterPro" id="IPR029063">
    <property type="entry name" value="SAM-dependent_MTases_sf"/>
</dbReference>
<dbReference type="InterPro" id="IPR052356">
    <property type="entry name" value="Thiol_S-MT"/>
</dbReference>
<protein>
    <submittedName>
        <fullName evidence="2">Phosphatidylethanolamine N-methyltransferase</fullName>
        <ecNumber evidence="2">2.1.1.17</ecNumber>
    </submittedName>
</protein>
<dbReference type="OrthoDB" id="9772751at2"/>
<evidence type="ECO:0000259" key="1">
    <source>
        <dbReference type="Pfam" id="PF08241"/>
    </source>
</evidence>
<sequence>MNTNERIKSRYNRISRIYEGMDRMIKKDWRLDLLSNTSGKVLEVGIGTGANLPFYPHHIESLTGVDFSQGMLQHARKKISILQLPFPVDLIEGDIQALPFPDDSFDTIISTCVFCSVPDPILGLKELKRVCKPTGKIFMLEHMRSENKILGMVMDLLNPITLSLWGANINRETINNIDHSGLRIETNSCLMGTVFRSLMISPNKDT</sequence>
<dbReference type="SUPFAM" id="SSF53335">
    <property type="entry name" value="S-adenosyl-L-methionine-dependent methyltransferases"/>
    <property type="match status" value="1"/>
</dbReference>
<evidence type="ECO:0000313" key="2">
    <source>
        <dbReference type="EMBL" id="KIO73540.1"/>
    </source>
</evidence>
<gene>
    <name evidence="2" type="ORF">B4167_2016</name>
</gene>
<dbReference type="EC" id="2.1.1.17" evidence="2"/>
<dbReference type="Gene3D" id="3.40.50.150">
    <property type="entry name" value="Vaccinia Virus protein VP39"/>
    <property type="match status" value="1"/>
</dbReference>
<dbReference type="GO" id="GO:0004608">
    <property type="term" value="F:phosphatidylethanolamine N-methyltransferase activity"/>
    <property type="evidence" value="ECO:0007669"/>
    <property type="project" value="UniProtKB-EC"/>
</dbReference>
<dbReference type="Proteomes" id="UP000032076">
    <property type="component" value="Unassembled WGS sequence"/>
</dbReference>
<dbReference type="AlphaFoldDB" id="A0A0D0GBH7"/>
<proteinExistence type="predicted"/>
<organism evidence="2 3">
    <name type="scientific">Caldibacillus thermoamylovorans</name>
    <dbReference type="NCBI Taxonomy" id="35841"/>
    <lineage>
        <taxon>Bacteria</taxon>
        <taxon>Bacillati</taxon>
        <taxon>Bacillota</taxon>
        <taxon>Bacilli</taxon>
        <taxon>Bacillales</taxon>
        <taxon>Bacillaceae</taxon>
        <taxon>Caldibacillus</taxon>
    </lineage>
</organism>
<dbReference type="CDD" id="cd02440">
    <property type="entry name" value="AdoMet_MTases"/>
    <property type="match status" value="1"/>
</dbReference>
<feature type="domain" description="Methyltransferase type 11" evidence="1">
    <location>
        <begin position="42"/>
        <end position="138"/>
    </location>
</feature>
<dbReference type="Pfam" id="PF08241">
    <property type="entry name" value="Methyltransf_11"/>
    <property type="match status" value="1"/>
</dbReference>
<dbReference type="RefSeq" id="WP_041844928.1">
    <property type="nucleotide sequence ID" value="NZ_CP023704.1"/>
</dbReference>
<evidence type="ECO:0000313" key="3">
    <source>
        <dbReference type="Proteomes" id="UP000032076"/>
    </source>
</evidence>
<keyword evidence="2" id="KW-0808">Transferase</keyword>